<feature type="region of interest" description="Disordered" evidence="4">
    <location>
        <begin position="1"/>
        <end position="20"/>
    </location>
</feature>
<dbReference type="PANTHER" id="PTHR30136">
    <property type="entry name" value="HELIX-TURN-HELIX TRANSCRIPTIONAL REGULATOR, ICLR FAMILY"/>
    <property type="match status" value="1"/>
</dbReference>
<accession>A0A076EU34</accession>
<dbReference type="PROSITE" id="PS51077">
    <property type="entry name" value="HTH_ICLR"/>
    <property type="match status" value="1"/>
</dbReference>
<evidence type="ECO:0000313" key="8">
    <source>
        <dbReference type="Proteomes" id="UP000028488"/>
    </source>
</evidence>
<dbReference type="PROSITE" id="PS51078">
    <property type="entry name" value="ICLR_ED"/>
    <property type="match status" value="1"/>
</dbReference>
<dbReference type="Pfam" id="PF09339">
    <property type="entry name" value="HTH_IclR"/>
    <property type="match status" value="1"/>
</dbReference>
<evidence type="ECO:0000256" key="3">
    <source>
        <dbReference type="ARBA" id="ARBA00023163"/>
    </source>
</evidence>
<dbReference type="InterPro" id="IPR050707">
    <property type="entry name" value="HTH_MetabolicPath_Reg"/>
</dbReference>
<dbReference type="InterPro" id="IPR036390">
    <property type="entry name" value="WH_DNA-bd_sf"/>
</dbReference>
<dbReference type="GO" id="GO:0003677">
    <property type="term" value="F:DNA binding"/>
    <property type="evidence" value="ECO:0007669"/>
    <property type="project" value="UniProtKB-KW"/>
</dbReference>
<gene>
    <name evidence="7" type="ORF">EP51_33620</name>
</gene>
<keyword evidence="3" id="KW-0804">Transcription</keyword>
<dbReference type="SUPFAM" id="SSF46785">
    <property type="entry name" value="Winged helix' DNA-binding domain"/>
    <property type="match status" value="1"/>
</dbReference>
<dbReference type="Gene3D" id="3.30.450.40">
    <property type="match status" value="1"/>
</dbReference>
<protein>
    <submittedName>
        <fullName evidence="7">IclR family transcriptional regulator</fullName>
    </submittedName>
</protein>
<evidence type="ECO:0000256" key="1">
    <source>
        <dbReference type="ARBA" id="ARBA00023015"/>
    </source>
</evidence>
<dbReference type="EMBL" id="CP008947">
    <property type="protein sequence ID" value="AII09316.1"/>
    <property type="molecule type" value="Genomic_DNA"/>
</dbReference>
<feature type="domain" description="HTH iclR-type" evidence="5">
    <location>
        <begin position="22"/>
        <end position="84"/>
    </location>
</feature>
<dbReference type="InterPro" id="IPR014757">
    <property type="entry name" value="Tscrpt_reg_IclR_C"/>
</dbReference>
<dbReference type="GO" id="GO:0045892">
    <property type="term" value="P:negative regulation of DNA-templated transcription"/>
    <property type="evidence" value="ECO:0007669"/>
    <property type="project" value="TreeGrafter"/>
</dbReference>
<dbReference type="Pfam" id="PF01614">
    <property type="entry name" value="IclR_C"/>
    <property type="match status" value="1"/>
</dbReference>
<name>A0A076EU34_RHOOP</name>
<evidence type="ECO:0000259" key="5">
    <source>
        <dbReference type="PROSITE" id="PS51077"/>
    </source>
</evidence>
<dbReference type="SUPFAM" id="SSF55781">
    <property type="entry name" value="GAF domain-like"/>
    <property type="match status" value="1"/>
</dbReference>
<dbReference type="InterPro" id="IPR005471">
    <property type="entry name" value="Tscrpt_reg_IclR_N"/>
</dbReference>
<evidence type="ECO:0000313" key="7">
    <source>
        <dbReference type="EMBL" id="AII09316.1"/>
    </source>
</evidence>
<dbReference type="PANTHER" id="PTHR30136:SF8">
    <property type="entry name" value="TRANSCRIPTIONAL REGULATORY PROTEIN"/>
    <property type="match status" value="1"/>
</dbReference>
<sequence length="276" mass="28506">MTTSADSDSTADAERAGPRQGIQSVELAMTVIEALESGLGPMSLTQIANASGMAASKVHRYLVSLGRAGLVVQSHRSGLYDFGPAMRRLGIESLRRMDEVGVASEHLPDLRDRTGHAVNLAVWGDHGPVLVRWDYGAHALPITIRVGATMPLLTSAIGRVYLAHLPATMITSIVETELETLGTNAPSKSDVARLRATVLEQGVATISGEVIPGVMSVAAPVFPAGQSIPLAVAVALPSSLGDAATVAEVTLELLRTTKAISEDYGSVGGAAGGPVA</sequence>
<evidence type="ECO:0000256" key="2">
    <source>
        <dbReference type="ARBA" id="ARBA00023125"/>
    </source>
</evidence>
<evidence type="ECO:0000256" key="4">
    <source>
        <dbReference type="SAM" id="MobiDB-lite"/>
    </source>
</evidence>
<proteinExistence type="predicted"/>
<dbReference type="RefSeq" id="WP_037238665.1">
    <property type="nucleotide sequence ID" value="NZ_CP008947.1"/>
</dbReference>
<dbReference type="eggNOG" id="COG1414">
    <property type="taxonomic scope" value="Bacteria"/>
</dbReference>
<keyword evidence="1" id="KW-0805">Transcription regulation</keyword>
<dbReference type="AlphaFoldDB" id="A0A076EU34"/>
<organism evidence="7 8">
    <name type="scientific">Rhodococcus opacus</name>
    <name type="common">Nocardia opaca</name>
    <dbReference type="NCBI Taxonomy" id="37919"/>
    <lineage>
        <taxon>Bacteria</taxon>
        <taxon>Bacillati</taxon>
        <taxon>Actinomycetota</taxon>
        <taxon>Actinomycetes</taxon>
        <taxon>Mycobacteriales</taxon>
        <taxon>Nocardiaceae</taxon>
        <taxon>Rhodococcus</taxon>
    </lineage>
</organism>
<dbReference type="SMART" id="SM00346">
    <property type="entry name" value="HTH_ICLR"/>
    <property type="match status" value="1"/>
</dbReference>
<reference evidence="7 8" key="1">
    <citation type="submission" date="2014-07" db="EMBL/GenBank/DDBJ databases">
        <title>Genome Sequence of Rhodococcus opacus Strain R7, a Biodegrader of Mono- and Polycyclic Aromatic Hydrocarbons.</title>
        <authorList>
            <person name="Di Gennaro P."/>
            <person name="Zampolli J."/>
            <person name="Presti I."/>
            <person name="Cappelletti M."/>
            <person name="D'Ursi P."/>
            <person name="Orro A."/>
            <person name="Mezzelani A."/>
            <person name="Milanesi L."/>
        </authorList>
    </citation>
    <scope>NUCLEOTIDE SEQUENCE [LARGE SCALE GENOMIC DNA]</scope>
    <source>
        <strain evidence="7 8">R7</strain>
    </source>
</reference>
<dbReference type="InterPro" id="IPR036388">
    <property type="entry name" value="WH-like_DNA-bd_sf"/>
</dbReference>
<feature type="compositionally biased region" description="Low complexity" evidence="4">
    <location>
        <begin position="1"/>
        <end position="10"/>
    </location>
</feature>
<dbReference type="GO" id="GO:0003700">
    <property type="term" value="F:DNA-binding transcription factor activity"/>
    <property type="evidence" value="ECO:0007669"/>
    <property type="project" value="TreeGrafter"/>
</dbReference>
<keyword evidence="2" id="KW-0238">DNA-binding</keyword>
<dbReference type="Proteomes" id="UP000028488">
    <property type="component" value="Chromosome"/>
</dbReference>
<evidence type="ECO:0000259" key="6">
    <source>
        <dbReference type="PROSITE" id="PS51078"/>
    </source>
</evidence>
<dbReference type="InterPro" id="IPR029016">
    <property type="entry name" value="GAF-like_dom_sf"/>
</dbReference>
<dbReference type="Gene3D" id="1.10.10.10">
    <property type="entry name" value="Winged helix-like DNA-binding domain superfamily/Winged helix DNA-binding domain"/>
    <property type="match status" value="1"/>
</dbReference>
<feature type="domain" description="IclR-ED" evidence="6">
    <location>
        <begin position="85"/>
        <end position="266"/>
    </location>
</feature>